<evidence type="ECO:0000313" key="2">
    <source>
        <dbReference type="EMBL" id="TQL85214.1"/>
    </source>
</evidence>
<dbReference type="Gene3D" id="1.10.10.60">
    <property type="entry name" value="Homeodomain-like"/>
    <property type="match status" value="1"/>
</dbReference>
<name>A0A543BK63_9MICO</name>
<organism evidence="2 3">
    <name type="scientific">Microbacterium saperdae</name>
    <dbReference type="NCBI Taxonomy" id="69368"/>
    <lineage>
        <taxon>Bacteria</taxon>
        <taxon>Bacillati</taxon>
        <taxon>Actinomycetota</taxon>
        <taxon>Actinomycetes</taxon>
        <taxon>Micrococcales</taxon>
        <taxon>Microbacteriaceae</taxon>
        <taxon>Microbacterium</taxon>
    </lineage>
</organism>
<proteinExistence type="predicted"/>
<dbReference type="EMBL" id="VFOX01000001">
    <property type="protein sequence ID" value="TQL85214.1"/>
    <property type="molecule type" value="Genomic_DNA"/>
</dbReference>
<feature type="domain" description="HTH araC/xylS-type" evidence="1">
    <location>
        <begin position="194"/>
        <end position="295"/>
    </location>
</feature>
<dbReference type="SMART" id="SM00342">
    <property type="entry name" value="HTH_ARAC"/>
    <property type="match status" value="1"/>
</dbReference>
<sequence length="300" mass="33630">MKQPAPEHHPIDLALHGVQARRSTPRRARARKTGDVVLLRIEGDSPIEFSIDTATAHPDHALLLCISSRATQKRAWPEPWREVEVASSLVLTQFGKVPSFRCSGNWRVLLLLAPRDRVVTMAPDFPPHPMRFTERRVLDRSVEQFVEGALATDAETSNIEGYAISQLVTEMCAAVVLDRTALNSTHPLAERLCDRADAVISQQCRDPNLTPALVAEEVGVALRTLQISYAESGSSIAREIRRHRTRLAHSLLTDDRYRPLTIGEIAEHAGFRSPMSLRRALDEVYRTTPKALRRIAHEPR</sequence>
<evidence type="ECO:0000259" key="1">
    <source>
        <dbReference type="PROSITE" id="PS01124"/>
    </source>
</evidence>
<gene>
    <name evidence="2" type="ORF">FB560_0819</name>
</gene>
<dbReference type="AlphaFoldDB" id="A0A543BK63"/>
<accession>A0A543BK63</accession>
<reference evidence="2 3" key="1">
    <citation type="submission" date="2019-06" db="EMBL/GenBank/DDBJ databases">
        <title>Sequencing the genomes of 1000 actinobacteria strains.</title>
        <authorList>
            <person name="Klenk H.-P."/>
        </authorList>
    </citation>
    <scope>NUCLEOTIDE SEQUENCE [LARGE SCALE GENOMIC DNA]</scope>
    <source>
        <strain evidence="2 3">DSM 20169</strain>
    </source>
</reference>
<dbReference type="GO" id="GO:0043565">
    <property type="term" value="F:sequence-specific DNA binding"/>
    <property type="evidence" value="ECO:0007669"/>
    <property type="project" value="InterPro"/>
</dbReference>
<dbReference type="InterPro" id="IPR018060">
    <property type="entry name" value="HTH_AraC"/>
</dbReference>
<protein>
    <submittedName>
        <fullName evidence="2">Helix-turn-helix protein</fullName>
    </submittedName>
</protein>
<keyword evidence="3" id="KW-1185">Reference proteome</keyword>
<dbReference type="GO" id="GO:0003700">
    <property type="term" value="F:DNA-binding transcription factor activity"/>
    <property type="evidence" value="ECO:0007669"/>
    <property type="project" value="InterPro"/>
</dbReference>
<dbReference type="Pfam" id="PF12833">
    <property type="entry name" value="HTH_18"/>
    <property type="match status" value="1"/>
</dbReference>
<evidence type="ECO:0000313" key="3">
    <source>
        <dbReference type="Proteomes" id="UP000317209"/>
    </source>
</evidence>
<dbReference type="PROSITE" id="PS01124">
    <property type="entry name" value="HTH_ARAC_FAMILY_2"/>
    <property type="match status" value="1"/>
</dbReference>
<dbReference type="Proteomes" id="UP000317209">
    <property type="component" value="Unassembled WGS sequence"/>
</dbReference>
<comment type="caution">
    <text evidence="2">The sequence shown here is derived from an EMBL/GenBank/DDBJ whole genome shotgun (WGS) entry which is preliminary data.</text>
</comment>